<dbReference type="EMBL" id="SKFH01000003">
    <property type="protein sequence ID" value="TCZ74149.1"/>
    <property type="molecule type" value="Genomic_DNA"/>
</dbReference>
<evidence type="ECO:0000256" key="1">
    <source>
        <dbReference type="SAM" id="SignalP"/>
    </source>
</evidence>
<keyword evidence="1" id="KW-0732">Signal</keyword>
<keyword evidence="3" id="KW-1185">Reference proteome</keyword>
<reference evidence="2 3" key="1">
    <citation type="submission" date="2019-03" db="EMBL/GenBank/DDBJ databases">
        <authorList>
            <person name="Kim M.K.M."/>
        </authorList>
    </citation>
    <scope>NUCLEOTIDE SEQUENCE [LARGE SCALE GENOMIC DNA]</scope>
    <source>
        <strain evidence="2 3">17J68-15</strain>
    </source>
</reference>
<feature type="chain" id="PRO_5020447111" evidence="1">
    <location>
        <begin position="20"/>
        <end position="312"/>
    </location>
</feature>
<dbReference type="RefSeq" id="WP_131850748.1">
    <property type="nucleotide sequence ID" value="NZ_SKFH01000003.1"/>
</dbReference>
<feature type="signal peptide" evidence="1">
    <location>
        <begin position="1"/>
        <end position="19"/>
    </location>
</feature>
<comment type="caution">
    <text evidence="2">The sequence shown here is derived from an EMBL/GenBank/DDBJ whole genome shotgun (WGS) entry which is preliminary data.</text>
</comment>
<sequence length="312" mass="35317">MKHLRTTLLFLLLCGSATAQDLNGYWYGSGNVANGGSSNNYMFELLLEQKGTTVKAIVNYYFKNAFRSFKLNGNYNSLSRTVTLFNLPVTYYNSPVNLEVDCPMDFVGQVRISRVGANIKGSFAAKGSYRNTCPPLYFDLKQNKDAGNRDSVLQAIAQFKEQRQYWTPGADDTLVAVNVQQRPVVNYVVSNEFTKRSSELVETIEVDADSVSVDFYDNGEIDGDSISVFYNQQLLTFNRLLSTRAIHFTVGLDPTRDYNEVSMFANNLGRYPPNTALMTVWDGRQRHEVRLSSNLEKNAMVRIRRKKPKPNP</sequence>
<evidence type="ECO:0000313" key="3">
    <source>
        <dbReference type="Proteomes" id="UP000295164"/>
    </source>
</evidence>
<gene>
    <name evidence="2" type="ORF">E0486_03475</name>
</gene>
<dbReference type="OrthoDB" id="639821at2"/>
<name>A0A4R4E3Y7_9BACT</name>
<dbReference type="AlphaFoldDB" id="A0A4R4E3Y7"/>
<protein>
    <submittedName>
        <fullName evidence="2">Uncharacterized protein</fullName>
    </submittedName>
</protein>
<accession>A0A4R4E3Y7</accession>
<proteinExistence type="predicted"/>
<dbReference type="Proteomes" id="UP000295164">
    <property type="component" value="Unassembled WGS sequence"/>
</dbReference>
<evidence type="ECO:0000313" key="2">
    <source>
        <dbReference type="EMBL" id="TCZ74149.1"/>
    </source>
</evidence>
<organism evidence="2 3">
    <name type="scientific">Flaviaesturariibacter aridisoli</name>
    <dbReference type="NCBI Taxonomy" id="2545761"/>
    <lineage>
        <taxon>Bacteria</taxon>
        <taxon>Pseudomonadati</taxon>
        <taxon>Bacteroidota</taxon>
        <taxon>Chitinophagia</taxon>
        <taxon>Chitinophagales</taxon>
        <taxon>Chitinophagaceae</taxon>
        <taxon>Flaviaestuariibacter</taxon>
    </lineage>
</organism>